<evidence type="ECO:0000313" key="3">
    <source>
        <dbReference type="EMBL" id="XAH72487.1"/>
    </source>
</evidence>
<feature type="chain" id="PRO_5047118036" description="Lipoprotein" evidence="2">
    <location>
        <begin position="22"/>
        <end position="213"/>
    </location>
</feature>
<proteinExistence type="predicted"/>
<feature type="compositionally biased region" description="Basic and acidic residues" evidence="1">
    <location>
        <begin position="52"/>
        <end position="80"/>
    </location>
</feature>
<sequence>MRFRKYLILVMGTLICLSGCSGNTDKLSGGKNNVDKVLEEQVSAVDDVPEAEQSRQTEETADAAKDVTKDTEQQESSQEKDTEELTQEPANDQENIDYDLTAMGSDMVYATVYQLMINPEEYVGKTIKMEGTYYATYYEPTAKYYHYVIIQDATACCAQGLEFIWEDGSHAYPEEYPEDEADVTVTGIFETYTEEGDENLYCRLKDASLEIGK</sequence>
<keyword evidence="2" id="KW-0732">Signal</keyword>
<evidence type="ECO:0000313" key="4">
    <source>
        <dbReference type="Proteomes" id="UP001451571"/>
    </source>
</evidence>
<feature type="signal peptide" evidence="2">
    <location>
        <begin position="1"/>
        <end position="21"/>
    </location>
</feature>
<evidence type="ECO:0000256" key="2">
    <source>
        <dbReference type="SAM" id="SignalP"/>
    </source>
</evidence>
<accession>A0ABZ3ES38</accession>
<protein>
    <recommendedName>
        <fullName evidence="5">Lipoprotein</fullName>
    </recommendedName>
</protein>
<dbReference type="Proteomes" id="UP001451571">
    <property type="component" value="Chromosome"/>
</dbReference>
<gene>
    <name evidence="3" type="ORF">V6984_13285</name>
</gene>
<dbReference type="EMBL" id="CP146256">
    <property type="protein sequence ID" value="XAH72487.1"/>
    <property type="molecule type" value="Genomic_DNA"/>
</dbReference>
<feature type="region of interest" description="Disordered" evidence="1">
    <location>
        <begin position="45"/>
        <end position="94"/>
    </location>
</feature>
<keyword evidence="4" id="KW-1185">Reference proteome</keyword>
<dbReference type="RefSeq" id="WP_342756103.1">
    <property type="nucleotide sequence ID" value="NZ_CP146256.1"/>
</dbReference>
<organism evidence="3 4">
    <name type="scientific">Kineothrix sedimenti</name>
    <dbReference type="NCBI Taxonomy" id="3123317"/>
    <lineage>
        <taxon>Bacteria</taxon>
        <taxon>Bacillati</taxon>
        <taxon>Bacillota</taxon>
        <taxon>Clostridia</taxon>
        <taxon>Lachnospirales</taxon>
        <taxon>Lachnospiraceae</taxon>
        <taxon>Kineothrix</taxon>
    </lineage>
</organism>
<reference evidence="3 4" key="1">
    <citation type="submission" date="2024-02" db="EMBL/GenBank/DDBJ databases">
        <title>Bacterial strain from lacustrine sediment.</title>
        <authorList>
            <person name="Petit C."/>
            <person name="Fadhlaoui K."/>
        </authorList>
    </citation>
    <scope>NUCLEOTIDE SEQUENCE [LARGE SCALE GENOMIC DNA]</scope>
    <source>
        <strain evidence="3 4">IPX-CK</strain>
    </source>
</reference>
<name>A0ABZ3ES38_9FIRM</name>
<evidence type="ECO:0000256" key="1">
    <source>
        <dbReference type="SAM" id="MobiDB-lite"/>
    </source>
</evidence>
<evidence type="ECO:0008006" key="5">
    <source>
        <dbReference type="Google" id="ProtNLM"/>
    </source>
</evidence>